<dbReference type="PANTHER" id="PTHR33116">
    <property type="entry name" value="REVERSE TRANSCRIPTASE ZINC-BINDING DOMAIN-CONTAINING PROTEIN-RELATED-RELATED"/>
    <property type="match status" value="1"/>
</dbReference>
<name>A0AAW2VYQ2_9LAMI</name>
<evidence type="ECO:0000259" key="1">
    <source>
        <dbReference type="Pfam" id="PF00078"/>
    </source>
</evidence>
<proteinExistence type="predicted"/>
<comment type="caution">
    <text evidence="2">The sequence shown here is derived from an EMBL/GenBank/DDBJ whole genome shotgun (WGS) entry which is preliminary data.</text>
</comment>
<dbReference type="AlphaFoldDB" id="A0AAW2VYQ2"/>
<accession>A0AAW2VYQ2</accession>
<dbReference type="InterPro" id="IPR000477">
    <property type="entry name" value="RT_dom"/>
</dbReference>
<dbReference type="Pfam" id="PF00078">
    <property type="entry name" value="RVT_1"/>
    <property type="match status" value="1"/>
</dbReference>
<keyword evidence="2" id="KW-0695">RNA-directed DNA polymerase</keyword>
<feature type="domain" description="Reverse transcriptase" evidence="1">
    <location>
        <begin position="546"/>
        <end position="639"/>
    </location>
</feature>
<dbReference type="GO" id="GO:0003964">
    <property type="term" value="F:RNA-directed DNA polymerase activity"/>
    <property type="evidence" value="ECO:0007669"/>
    <property type="project" value="UniProtKB-KW"/>
</dbReference>
<dbReference type="PANTHER" id="PTHR33116:SF84">
    <property type="entry name" value="RNA-DIRECTED DNA POLYMERASE"/>
    <property type="match status" value="1"/>
</dbReference>
<organism evidence="2">
    <name type="scientific">Sesamum latifolium</name>
    <dbReference type="NCBI Taxonomy" id="2727402"/>
    <lineage>
        <taxon>Eukaryota</taxon>
        <taxon>Viridiplantae</taxon>
        <taxon>Streptophyta</taxon>
        <taxon>Embryophyta</taxon>
        <taxon>Tracheophyta</taxon>
        <taxon>Spermatophyta</taxon>
        <taxon>Magnoliopsida</taxon>
        <taxon>eudicotyledons</taxon>
        <taxon>Gunneridae</taxon>
        <taxon>Pentapetalae</taxon>
        <taxon>asterids</taxon>
        <taxon>lamiids</taxon>
        <taxon>Lamiales</taxon>
        <taxon>Pedaliaceae</taxon>
        <taxon>Sesamum</taxon>
    </lineage>
</organism>
<dbReference type="InterPro" id="IPR043502">
    <property type="entry name" value="DNA/RNA_pol_sf"/>
</dbReference>
<protein>
    <submittedName>
        <fullName evidence="2">LINE-1 reverse transcriptase</fullName>
    </submittedName>
</protein>
<keyword evidence="2" id="KW-0548">Nucleotidyltransferase</keyword>
<reference evidence="2" key="2">
    <citation type="journal article" date="2024" name="Plant">
        <title>Genomic evolution and insights into agronomic trait innovations of Sesamum species.</title>
        <authorList>
            <person name="Miao H."/>
            <person name="Wang L."/>
            <person name="Qu L."/>
            <person name="Liu H."/>
            <person name="Sun Y."/>
            <person name="Le M."/>
            <person name="Wang Q."/>
            <person name="Wei S."/>
            <person name="Zheng Y."/>
            <person name="Lin W."/>
            <person name="Duan Y."/>
            <person name="Cao H."/>
            <person name="Xiong S."/>
            <person name="Wang X."/>
            <person name="Wei L."/>
            <person name="Li C."/>
            <person name="Ma Q."/>
            <person name="Ju M."/>
            <person name="Zhao R."/>
            <person name="Li G."/>
            <person name="Mu C."/>
            <person name="Tian Q."/>
            <person name="Mei H."/>
            <person name="Zhang T."/>
            <person name="Gao T."/>
            <person name="Zhang H."/>
        </authorList>
    </citation>
    <scope>NUCLEOTIDE SEQUENCE</scope>
    <source>
        <strain evidence="2">KEN1</strain>
    </source>
</reference>
<dbReference type="SUPFAM" id="SSF56672">
    <property type="entry name" value="DNA/RNA polymerases"/>
    <property type="match status" value="1"/>
</dbReference>
<reference evidence="2" key="1">
    <citation type="submission" date="2020-06" db="EMBL/GenBank/DDBJ databases">
        <authorList>
            <person name="Li T."/>
            <person name="Hu X."/>
            <person name="Zhang T."/>
            <person name="Song X."/>
            <person name="Zhang H."/>
            <person name="Dai N."/>
            <person name="Sheng W."/>
            <person name="Hou X."/>
            <person name="Wei L."/>
        </authorList>
    </citation>
    <scope>NUCLEOTIDE SEQUENCE</scope>
    <source>
        <strain evidence="2">KEN1</strain>
        <tissue evidence="2">Leaf</tissue>
    </source>
</reference>
<dbReference type="InterPro" id="IPR036691">
    <property type="entry name" value="Endo/exonu/phosph_ase_sf"/>
</dbReference>
<gene>
    <name evidence="2" type="ORF">Slati_2741900</name>
</gene>
<keyword evidence="2" id="KW-0808">Transferase</keyword>
<dbReference type="SUPFAM" id="SSF56219">
    <property type="entry name" value="DNase I-like"/>
    <property type="match status" value="1"/>
</dbReference>
<sequence>MWGSLLRRAARLPPPRPRYSLSEVAMTEIIEGGPWLFQGQPIVLQRWQPGMALRKLKHTEVPVWIKLKHLPVEYWTEEGLSVVASGMASHYTPMRSRKHARDWISRVCVMLNIASKLPKIVILAPTAEGGEIPCKVDVEHSSPTVDCVDVPNVNTCSGMELTVYNPFDALAIDDSGAVSSLRALKLAALMTFLYVERWNCLYWPPRLWMTPGLVTLPMQGCSFTWHNCSEGHRSLWKRLDRMLVNDVWLLNWPNAYCNSLTPRTSDHSPLVLGGYSAAPQAGLFVNKKLKALKAVFRAQRKKKGDLALNVKLAAEFLSIAQCILHLDRHNSLLLCLEACCRLIFLKATKLEQCMLQQRAKMQWLRGGDQCTRVFFRKIAKRRAAKRIYQSILPQEILARTSKRSLMSLLASSISFLVVRDVTGLWTCDTYVLGRAILLQRRRLGFSRVQLLGLRSSRLSLISKRIRHRGLMDTLQASIKRHGLSLGGNNGGSGGIPSTWSTIEASERYTTGTYPQSSKSGDSGGLQTHLLLMISDNILLAQELFAGYNQQRTPPRCAMKVDLRKAYDTVEWDFLLATLQLFGFPPTFIKWIEECVTTCSFSVCLNGTIHGFFGGARGLRQGDPMSPYLFVLVMEVLRMILQQLIEQDEEFTFH</sequence>
<dbReference type="EMBL" id="JACGWN010000009">
    <property type="protein sequence ID" value="KAL0434076.1"/>
    <property type="molecule type" value="Genomic_DNA"/>
</dbReference>
<evidence type="ECO:0000313" key="2">
    <source>
        <dbReference type="EMBL" id="KAL0434076.1"/>
    </source>
</evidence>